<keyword evidence="1 5" id="KW-0699">rRNA-binding</keyword>
<evidence type="ECO:0000256" key="6">
    <source>
        <dbReference type="SAM" id="MobiDB-lite"/>
    </source>
</evidence>
<evidence type="ECO:0000256" key="2">
    <source>
        <dbReference type="ARBA" id="ARBA00022884"/>
    </source>
</evidence>
<dbReference type="Gene3D" id="2.170.120.20">
    <property type="entry name" value="Ribosomal protein L25, beta domain"/>
    <property type="match status" value="1"/>
</dbReference>
<feature type="compositionally biased region" description="Acidic residues" evidence="6">
    <location>
        <begin position="199"/>
        <end position="220"/>
    </location>
</feature>
<keyword evidence="2 5" id="KW-0694">RNA-binding</keyword>
<organism evidence="9 10">
    <name type="scientific">Candidatus Roizmanbacteria bacterium CG_4_10_14_0_2_um_filter_39_13</name>
    <dbReference type="NCBI Taxonomy" id="1974825"/>
    <lineage>
        <taxon>Bacteria</taxon>
        <taxon>Candidatus Roizmaniibacteriota</taxon>
    </lineage>
</organism>
<gene>
    <name evidence="5" type="primary">rplY</name>
    <name evidence="5" type="synonym">ctc</name>
    <name evidence="9" type="ORF">COY16_04945</name>
</gene>
<dbReference type="GO" id="GO:0003735">
    <property type="term" value="F:structural constituent of ribosome"/>
    <property type="evidence" value="ECO:0007669"/>
    <property type="project" value="InterPro"/>
</dbReference>
<feature type="domain" description="Large ribosomal subunit protein bL25 beta" evidence="8">
    <location>
        <begin position="105"/>
        <end position="189"/>
    </location>
</feature>
<reference evidence="10" key="1">
    <citation type="submission" date="2017-09" db="EMBL/GenBank/DDBJ databases">
        <title>Depth-based differentiation of microbial function through sediment-hosted aquifers and enrichment of novel symbionts in the deep terrestrial subsurface.</title>
        <authorList>
            <person name="Probst A.J."/>
            <person name="Ladd B."/>
            <person name="Jarett J.K."/>
            <person name="Geller-Mcgrath D.E."/>
            <person name="Sieber C.M.K."/>
            <person name="Emerson J.B."/>
            <person name="Anantharaman K."/>
            <person name="Thomas B.C."/>
            <person name="Malmstrom R."/>
            <person name="Stieglmeier M."/>
            <person name="Klingl A."/>
            <person name="Woyke T."/>
            <person name="Ryan C.M."/>
            <person name="Banfield J.F."/>
        </authorList>
    </citation>
    <scope>NUCLEOTIDE SEQUENCE [LARGE SCALE GENOMIC DNA]</scope>
</reference>
<dbReference type="HAMAP" id="MF_01334">
    <property type="entry name" value="Ribosomal_bL25_CTC"/>
    <property type="match status" value="1"/>
</dbReference>
<protein>
    <recommendedName>
        <fullName evidence="5">Large ribosomal subunit protein bL25</fullName>
    </recommendedName>
    <alternativeName>
        <fullName evidence="5">General stress protein CTC</fullName>
    </alternativeName>
</protein>
<dbReference type="InterPro" id="IPR020056">
    <property type="entry name" value="Rbsml_bL25/Gln-tRNA_synth_N"/>
</dbReference>
<proteinExistence type="inferred from homology"/>
<evidence type="ECO:0000313" key="10">
    <source>
        <dbReference type="Proteomes" id="UP000228503"/>
    </source>
</evidence>
<dbReference type="GO" id="GO:0006412">
    <property type="term" value="P:translation"/>
    <property type="evidence" value="ECO:0007669"/>
    <property type="project" value="UniProtKB-UniRule"/>
</dbReference>
<accession>A0A2M7TWJ6</accession>
<dbReference type="InterPro" id="IPR029751">
    <property type="entry name" value="Ribosomal_L25_dom"/>
</dbReference>
<evidence type="ECO:0000256" key="3">
    <source>
        <dbReference type="ARBA" id="ARBA00022980"/>
    </source>
</evidence>
<dbReference type="AlphaFoldDB" id="A0A2M7TWJ6"/>
<dbReference type="EMBL" id="PFOB01000063">
    <property type="protein sequence ID" value="PIZ62201.1"/>
    <property type="molecule type" value="Genomic_DNA"/>
</dbReference>
<dbReference type="Pfam" id="PF14693">
    <property type="entry name" value="Ribosomal_TL5_C"/>
    <property type="match status" value="1"/>
</dbReference>
<evidence type="ECO:0000256" key="4">
    <source>
        <dbReference type="ARBA" id="ARBA00023274"/>
    </source>
</evidence>
<feature type="region of interest" description="Disordered" evidence="6">
    <location>
        <begin position="191"/>
        <end position="233"/>
    </location>
</feature>
<dbReference type="NCBIfam" id="TIGR00731">
    <property type="entry name" value="bL25_bact_ctc"/>
    <property type="match status" value="1"/>
</dbReference>
<dbReference type="PANTHER" id="PTHR33284:SF1">
    <property type="entry name" value="RIBOSOMAL PROTEIN L25_GLN-TRNA SYNTHETASE, ANTI-CODON-BINDING DOMAIN-CONTAINING PROTEIN"/>
    <property type="match status" value="1"/>
</dbReference>
<keyword evidence="3 5" id="KW-0689">Ribosomal protein</keyword>
<dbReference type="InterPro" id="IPR020930">
    <property type="entry name" value="Ribosomal_uL5_bac-type"/>
</dbReference>
<dbReference type="InterPro" id="IPR011035">
    <property type="entry name" value="Ribosomal_bL25/Gln-tRNA_synth"/>
</dbReference>
<name>A0A2M7TWJ6_9BACT</name>
<feature type="domain" description="Large ribosomal subunit protein bL25 L25" evidence="7">
    <location>
        <begin position="13"/>
        <end position="97"/>
    </location>
</feature>
<comment type="similarity">
    <text evidence="5">Belongs to the bacterial ribosomal protein bL25 family. CTC subfamily.</text>
</comment>
<comment type="caution">
    <text evidence="9">The sequence shown here is derived from an EMBL/GenBank/DDBJ whole genome shotgun (WGS) entry which is preliminary data.</text>
</comment>
<dbReference type="Pfam" id="PF01386">
    <property type="entry name" value="Ribosomal_L25p"/>
    <property type="match status" value="1"/>
</dbReference>
<dbReference type="SUPFAM" id="SSF50715">
    <property type="entry name" value="Ribosomal protein L25-like"/>
    <property type="match status" value="1"/>
</dbReference>
<evidence type="ECO:0000256" key="1">
    <source>
        <dbReference type="ARBA" id="ARBA00022730"/>
    </source>
</evidence>
<comment type="subunit">
    <text evidence="5">Part of the 50S ribosomal subunit; part of the 5S rRNA/L5/L18/L25 subcomplex. Contacts the 5S rRNA. Binds to the 5S rRNA independently of L5 and L18.</text>
</comment>
<evidence type="ECO:0000259" key="8">
    <source>
        <dbReference type="Pfam" id="PF14693"/>
    </source>
</evidence>
<sequence length="233" mass="26035">MEHKEKKEKIIMNATLREITGKQTRSLRKDGIVPANIYGKEFTSQTISLDKKEFIDTFKAAGETNVVYVKVDGKEIPTLFSEIQIHPTNQSVLHVDLKKIDLKKKVETQVPFVISGLSEAVEKKHGILLTQMTEVTIEALPSDIPNNIDVDISNMSEIGDVIRISDLPKSASYEIKEELERIIVSVTEHKEEELVPETVSEEPEITGEAEGDGESSEDATDQNTSLSDENKKE</sequence>
<dbReference type="GO" id="GO:0022625">
    <property type="term" value="C:cytosolic large ribosomal subunit"/>
    <property type="evidence" value="ECO:0007669"/>
    <property type="project" value="TreeGrafter"/>
</dbReference>
<dbReference type="InterPro" id="IPR037121">
    <property type="entry name" value="Ribosomal_bL25_C"/>
</dbReference>
<evidence type="ECO:0000256" key="5">
    <source>
        <dbReference type="HAMAP-Rule" id="MF_01334"/>
    </source>
</evidence>
<dbReference type="Proteomes" id="UP000228503">
    <property type="component" value="Unassembled WGS sequence"/>
</dbReference>
<comment type="function">
    <text evidence="5">This is one of the proteins that binds to the 5S RNA in the ribosome where it forms part of the central protuberance.</text>
</comment>
<dbReference type="InterPro" id="IPR001021">
    <property type="entry name" value="Ribosomal_bL25_long"/>
</dbReference>
<evidence type="ECO:0000259" key="7">
    <source>
        <dbReference type="Pfam" id="PF01386"/>
    </source>
</evidence>
<dbReference type="CDD" id="cd00495">
    <property type="entry name" value="Ribosomal_L25_TL5_CTC"/>
    <property type="match status" value="1"/>
</dbReference>
<evidence type="ECO:0000313" key="9">
    <source>
        <dbReference type="EMBL" id="PIZ62201.1"/>
    </source>
</evidence>
<dbReference type="PANTHER" id="PTHR33284">
    <property type="entry name" value="RIBOSOMAL PROTEIN L25/GLN-TRNA SYNTHETASE, ANTI-CODON-BINDING DOMAIN-CONTAINING PROTEIN"/>
    <property type="match status" value="1"/>
</dbReference>
<dbReference type="Gene3D" id="2.40.240.10">
    <property type="entry name" value="Ribosomal Protein L25, Chain P"/>
    <property type="match status" value="1"/>
</dbReference>
<keyword evidence="4 5" id="KW-0687">Ribonucleoprotein</keyword>
<dbReference type="InterPro" id="IPR020057">
    <property type="entry name" value="Ribosomal_bL25_b-dom"/>
</dbReference>
<dbReference type="GO" id="GO:0008097">
    <property type="term" value="F:5S rRNA binding"/>
    <property type="evidence" value="ECO:0007669"/>
    <property type="project" value="InterPro"/>
</dbReference>